<dbReference type="GO" id="GO:0046872">
    <property type="term" value="F:metal ion binding"/>
    <property type="evidence" value="ECO:0007669"/>
    <property type="project" value="UniProtKB-KW"/>
</dbReference>
<dbReference type="AlphaFoldDB" id="A0A2C9LI18"/>
<dbReference type="PANTHER" id="PTHR10903:SF135">
    <property type="entry name" value="TRANSLOCASE OF CHLOROPLAST 120, CHLOROPLASTIC-RELATED"/>
    <property type="match status" value="1"/>
</dbReference>
<evidence type="ECO:0000256" key="18">
    <source>
        <dbReference type="SAM" id="MobiDB-lite"/>
    </source>
</evidence>
<dbReference type="EnsemblMetazoa" id="BGLB031429-RB">
    <property type="protein sequence ID" value="BGLB031429-PB"/>
    <property type="gene ID" value="BGLB031429"/>
</dbReference>
<keyword evidence="8" id="KW-0479">Metal-binding</keyword>
<dbReference type="Pfam" id="PF04548">
    <property type="entry name" value="AIG1"/>
    <property type="match status" value="1"/>
</dbReference>
<dbReference type="InterPro" id="IPR006703">
    <property type="entry name" value="G_AIG1"/>
</dbReference>
<keyword evidence="5" id="KW-0150">Chloroplast</keyword>
<dbReference type="SUPFAM" id="SSF52540">
    <property type="entry name" value="P-loop containing nucleoside triphosphate hydrolases"/>
    <property type="match status" value="1"/>
</dbReference>
<keyword evidence="15" id="KW-0342">GTP-binding</keyword>
<evidence type="ECO:0000256" key="13">
    <source>
        <dbReference type="ARBA" id="ARBA00022927"/>
    </source>
</evidence>
<comment type="cofactor">
    <cofactor evidence="1">
        <name>Mg(2+)</name>
        <dbReference type="ChEBI" id="CHEBI:18420"/>
    </cofactor>
</comment>
<evidence type="ECO:0000256" key="4">
    <source>
        <dbReference type="ARBA" id="ARBA00022448"/>
    </source>
</evidence>
<dbReference type="GO" id="GO:0016020">
    <property type="term" value="C:membrane"/>
    <property type="evidence" value="ECO:0007669"/>
    <property type="project" value="UniProtKB-SubCell"/>
</dbReference>
<keyword evidence="12" id="KW-0460">Magnesium</keyword>
<evidence type="ECO:0000256" key="6">
    <source>
        <dbReference type="ARBA" id="ARBA00022640"/>
    </source>
</evidence>
<evidence type="ECO:0000256" key="16">
    <source>
        <dbReference type="ARBA" id="ARBA00023136"/>
    </source>
</evidence>
<evidence type="ECO:0000256" key="8">
    <source>
        <dbReference type="ARBA" id="ARBA00022723"/>
    </source>
</evidence>
<dbReference type="InterPro" id="IPR045058">
    <property type="entry name" value="GIMA/IAN/Toc"/>
</dbReference>
<evidence type="ECO:0000256" key="11">
    <source>
        <dbReference type="ARBA" id="ARBA00022805"/>
    </source>
</evidence>
<evidence type="ECO:0000256" key="9">
    <source>
        <dbReference type="ARBA" id="ARBA00022741"/>
    </source>
</evidence>
<accession>A0A2C9LI18</accession>
<evidence type="ECO:0000256" key="15">
    <source>
        <dbReference type="ARBA" id="ARBA00023134"/>
    </source>
</evidence>
<dbReference type="PANTHER" id="PTHR10903">
    <property type="entry name" value="GTPASE, IMAP FAMILY MEMBER-RELATED"/>
    <property type="match status" value="1"/>
</dbReference>
<keyword evidence="13" id="KW-0653">Protein transport</keyword>
<dbReference type="VEuPathDB" id="VectorBase:BGLAX_037929"/>
<dbReference type="KEGG" id="bgt:106060063"/>
<keyword evidence="9" id="KW-0547">Nucleotide-binding</keyword>
<keyword evidence="16 19" id="KW-0472">Membrane</keyword>
<evidence type="ECO:0000256" key="2">
    <source>
        <dbReference type="ARBA" id="ARBA00004167"/>
    </source>
</evidence>
<dbReference type="GO" id="GO:0015031">
    <property type="term" value="P:protein transport"/>
    <property type="evidence" value="ECO:0007669"/>
    <property type="project" value="UniProtKB-KW"/>
</dbReference>
<evidence type="ECO:0000256" key="14">
    <source>
        <dbReference type="ARBA" id="ARBA00022989"/>
    </source>
</evidence>
<dbReference type="GO" id="GO:0016787">
    <property type="term" value="F:hydrolase activity"/>
    <property type="evidence" value="ECO:0007669"/>
    <property type="project" value="UniProtKB-KW"/>
</dbReference>
<evidence type="ECO:0000256" key="5">
    <source>
        <dbReference type="ARBA" id="ARBA00022528"/>
    </source>
</evidence>
<keyword evidence="6" id="KW-0934">Plastid</keyword>
<dbReference type="GO" id="GO:0005525">
    <property type="term" value="F:GTP binding"/>
    <property type="evidence" value="ECO:0007669"/>
    <property type="project" value="UniProtKB-KW"/>
</dbReference>
<evidence type="ECO:0000256" key="7">
    <source>
        <dbReference type="ARBA" id="ARBA00022692"/>
    </source>
</evidence>
<evidence type="ECO:0000313" key="21">
    <source>
        <dbReference type="EnsemblMetazoa" id="BGLB031429-PB"/>
    </source>
</evidence>
<comment type="similarity">
    <text evidence="3">Belongs to the TRAFAC class TrmE-Era-EngA-EngB-Septin-like GTPase superfamily. AIG1/Toc34/Toc159-like paraseptin GTPase family. IAN subfamily.</text>
</comment>
<evidence type="ECO:0000313" key="22">
    <source>
        <dbReference type="Proteomes" id="UP000076420"/>
    </source>
</evidence>
<evidence type="ECO:0000256" key="17">
    <source>
        <dbReference type="ARBA" id="ARBA00024013"/>
    </source>
</evidence>
<dbReference type="InterPro" id="IPR027417">
    <property type="entry name" value="P-loop_NTPase"/>
</dbReference>
<keyword evidence="7 19" id="KW-0812">Transmembrane</keyword>
<proteinExistence type="inferred from homology"/>
<evidence type="ECO:0000259" key="20">
    <source>
        <dbReference type="PROSITE" id="PS51720"/>
    </source>
</evidence>
<evidence type="ECO:0000256" key="1">
    <source>
        <dbReference type="ARBA" id="ARBA00001946"/>
    </source>
</evidence>
<evidence type="ECO:0000256" key="12">
    <source>
        <dbReference type="ARBA" id="ARBA00022842"/>
    </source>
</evidence>
<dbReference type="Proteomes" id="UP000076420">
    <property type="component" value="Unassembled WGS sequence"/>
</dbReference>
<protein>
    <recommendedName>
        <fullName evidence="20">AIG1-type G domain-containing protein</fullName>
    </recommendedName>
</protein>
<feature type="transmembrane region" description="Helical" evidence="19">
    <location>
        <begin position="29"/>
        <end position="50"/>
    </location>
</feature>
<reference evidence="21" key="1">
    <citation type="submission" date="2020-05" db="UniProtKB">
        <authorList>
            <consortium name="EnsemblMetazoa"/>
        </authorList>
    </citation>
    <scope>IDENTIFICATION</scope>
    <source>
        <strain evidence="21">BB02</strain>
    </source>
</reference>
<evidence type="ECO:0000256" key="3">
    <source>
        <dbReference type="ARBA" id="ARBA00008535"/>
    </source>
</evidence>
<dbReference type="VEuPathDB" id="VectorBase:BGLAX_027038"/>
<sequence>MCCVTLNVILYSYNRRFISNQLSHCITNFSLVMFRCLSWMFLISILKAFATTMSTERIKLKETNEKESSLCLDSFNGTVPYLRRALVNISDIDPKTISYIGYEIYNPDQKFTKSDYAKSFDECFNDTNGPVYCIKTNDANIFEVVINISLQLVDSRRYHCIVINIYDKGKEYSQNVTLPNIFYKETCSQSNWMTFKIILFIGIIIVLIVCVAVFIFQYQNKRKKNTTEDSEKGHTESIKDPLLMEKGPEENPKKNLVEEKENNLILMGYHGSGKKSTGNTILGKRCFKSTPDTLAHNTIDKQRSLVDDTYVNIVDGIFLDTNEEHFKRSASKFREALNQVPSGYNAVLWTISFGSKTLDNVPLAQLVQDNFGDEFLQKYCTLVITHADDFDPKETQCQSIDEWWGKQVGEFKTIIDKCQGRVVFLENRKENYDNNKQLQKIKEICNMNSKQKYNTEMFDEAQKKNNNKQLTSVWSKTIALCLF</sequence>
<organism evidence="21 22">
    <name type="scientific">Biomphalaria glabrata</name>
    <name type="common">Bloodfluke planorb</name>
    <name type="synonym">Freshwater snail</name>
    <dbReference type="NCBI Taxonomy" id="6526"/>
    <lineage>
        <taxon>Eukaryota</taxon>
        <taxon>Metazoa</taxon>
        <taxon>Spiralia</taxon>
        <taxon>Lophotrochozoa</taxon>
        <taxon>Mollusca</taxon>
        <taxon>Gastropoda</taxon>
        <taxon>Heterobranchia</taxon>
        <taxon>Euthyneura</taxon>
        <taxon>Panpulmonata</taxon>
        <taxon>Hygrophila</taxon>
        <taxon>Lymnaeoidea</taxon>
        <taxon>Planorbidae</taxon>
        <taxon>Biomphalaria</taxon>
    </lineage>
</organism>
<keyword evidence="11" id="KW-1002">Plastid outer membrane</keyword>
<dbReference type="Gene3D" id="3.40.50.300">
    <property type="entry name" value="P-loop containing nucleotide triphosphate hydrolases"/>
    <property type="match status" value="1"/>
</dbReference>
<name>A0A2C9LI18_BIOGL</name>
<dbReference type="PROSITE" id="PS51720">
    <property type="entry name" value="G_AIG1"/>
    <property type="match status" value="1"/>
</dbReference>
<feature type="domain" description="AIG1-type G" evidence="20">
    <location>
        <begin position="259"/>
        <end position="462"/>
    </location>
</feature>
<feature type="transmembrane region" description="Helical" evidence="19">
    <location>
        <begin position="197"/>
        <end position="218"/>
    </location>
</feature>
<feature type="region of interest" description="Disordered" evidence="18">
    <location>
        <begin position="225"/>
        <end position="250"/>
    </location>
</feature>
<evidence type="ECO:0000256" key="10">
    <source>
        <dbReference type="ARBA" id="ARBA00022801"/>
    </source>
</evidence>
<keyword evidence="4" id="KW-0813">Transport</keyword>
<evidence type="ECO:0000256" key="19">
    <source>
        <dbReference type="SAM" id="Phobius"/>
    </source>
</evidence>
<keyword evidence="14 19" id="KW-1133">Transmembrane helix</keyword>
<keyword evidence="10" id="KW-0378">Hydrolase</keyword>
<dbReference type="VEuPathDB" id="VectorBase:BGLB031429"/>
<gene>
    <name evidence="21" type="primary">106060063</name>
</gene>
<comment type="subcellular location">
    <subcellularLocation>
        <location evidence="2">Membrane</location>
        <topology evidence="2">Single-pass membrane protein</topology>
    </subcellularLocation>
    <subcellularLocation>
        <location evidence="17">Plastid</location>
        <location evidence="17">Chloroplast outer membrane</location>
    </subcellularLocation>
</comment>